<feature type="domain" description="F-box" evidence="1">
    <location>
        <begin position="1"/>
        <end position="45"/>
    </location>
</feature>
<dbReference type="InterPro" id="IPR036047">
    <property type="entry name" value="F-box-like_dom_sf"/>
</dbReference>
<dbReference type="PANTHER" id="PTHR31672:SF13">
    <property type="entry name" value="F-BOX PROTEIN CPR30-LIKE"/>
    <property type="match status" value="1"/>
</dbReference>
<dbReference type="PROSITE" id="PS50181">
    <property type="entry name" value="FBOX"/>
    <property type="match status" value="1"/>
</dbReference>
<dbReference type="PANTHER" id="PTHR31672">
    <property type="entry name" value="BNACNNG10540D PROTEIN"/>
    <property type="match status" value="1"/>
</dbReference>
<dbReference type="GeneID" id="104705947"/>
<name>A0ABM0T3I3_CAMSA</name>
<dbReference type="InterPro" id="IPR050796">
    <property type="entry name" value="SCF_F-box_component"/>
</dbReference>
<sequence>MMMSNLPDDLVEEILSRVPLTSTRAMRSTCKKWNVLTKDQSFTDKHIRMNVVAAAGEREFLIIMNFKAYLIGVNLHDIKNNNVDLSIKCKGKLISLDNLDNVFTVSHCNGLLLCLSLVRNGDPRLVIWNPYCGKPKWIKLRSNYTTVDRFALGYDKSCSSHKILRLLSNKLSDYGIYHLSSDSWMVPSTVILERDMVYMQSCVSLKGNTYWCAKDKTSISSYLLCFDFTRERFGPRLPLPLPLPFIREVFESLYVVRDEKLAMLLQRTDTFEYEICVTNKIEPNAVLWKN</sequence>
<gene>
    <name evidence="3" type="primary">LOC104705947</name>
</gene>
<dbReference type="Pfam" id="PF00646">
    <property type="entry name" value="F-box"/>
    <property type="match status" value="1"/>
</dbReference>
<reference evidence="2" key="1">
    <citation type="journal article" date="2014" name="Nat. Commun.">
        <title>The emerging biofuel crop Camelina sativa retains a highly undifferentiated hexaploid genome structure.</title>
        <authorList>
            <person name="Kagale S."/>
            <person name="Koh C."/>
            <person name="Nixon J."/>
            <person name="Bollina V."/>
            <person name="Clarke W.E."/>
            <person name="Tuteja R."/>
            <person name="Spillane C."/>
            <person name="Robinson S.J."/>
            <person name="Links M.G."/>
            <person name="Clarke C."/>
            <person name="Higgins E.E."/>
            <person name="Huebert T."/>
            <person name="Sharpe A.G."/>
            <person name="Parkin I.A."/>
        </authorList>
    </citation>
    <scope>NUCLEOTIDE SEQUENCE [LARGE SCALE GENOMIC DNA]</scope>
    <source>
        <strain evidence="2">cv. DH55</strain>
    </source>
</reference>
<dbReference type="InterPro" id="IPR017451">
    <property type="entry name" value="F-box-assoc_interact_dom"/>
</dbReference>
<dbReference type="RefSeq" id="XP_010420357.1">
    <property type="nucleotide sequence ID" value="XM_010422055.1"/>
</dbReference>
<evidence type="ECO:0000313" key="2">
    <source>
        <dbReference type="Proteomes" id="UP000694864"/>
    </source>
</evidence>
<protein>
    <submittedName>
        <fullName evidence="3">F-box protein At3g20705</fullName>
    </submittedName>
</protein>
<dbReference type="InterPro" id="IPR001810">
    <property type="entry name" value="F-box_dom"/>
</dbReference>
<dbReference type="SUPFAM" id="SSF81383">
    <property type="entry name" value="F-box domain"/>
    <property type="match status" value="1"/>
</dbReference>
<dbReference type="Proteomes" id="UP000694864">
    <property type="component" value="Chromosome 1"/>
</dbReference>
<evidence type="ECO:0000313" key="3">
    <source>
        <dbReference type="RefSeq" id="XP_010420357.1"/>
    </source>
</evidence>
<dbReference type="Gene3D" id="1.20.1280.50">
    <property type="match status" value="1"/>
</dbReference>
<dbReference type="InterPro" id="IPR006527">
    <property type="entry name" value="F-box-assoc_dom_typ1"/>
</dbReference>
<accession>A0ABM0T3I3</accession>
<evidence type="ECO:0000259" key="1">
    <source>
        <dbReference type="PROSITE" id="PS50181"/>
    </source>
</evidence>
<reference evidence="3" key="2">
    <citation type="submission" date="2025-08" db="UniProtKB">
        <authorList>
            <consortium name="RefSeq"/>
        </authorList>
    </citation>
    <scope>IDENTIFICATION</scope>
    <source>
        <tissue evidence="3">Leaf</tissue>
    </source>
</reference>
<dbReference type="SMART" id="SM00256">
    <property type="entry name" value="FBOX"/>
    <property type="match status" value="1"/>
</dbReference>
<dbReference type="Pfam" id="PF07734">
    <property type="entry name" value="FBA_1"/>
    <property type="match status" value="1"/>
</dbReference>
<proteinExistence type="predicted"/>
<organism evidence="2 3">
    <name type="scientific">Camelina sativa</name>
    <name type="common">False flax</name>
    <name type="synonym">Myagrum sativum</name>
    <dbReference type="NCBI Taxonomy" id="90675"/>
    <lineage>
        <taxon>Eukaryota</taxon>
        <taxon>Viridiplantae</taxon>
        <taxon>Streptophyta</taxon>
        <taxon>Embryophyta</taxon>
        <taxon>Tracheophyta</taxon>
        <taxon>Spermatophyta</taxon>
        <taxon>Magnoliopsida</taxon>
        <taxon>eudicotyledons</taxon>
        <taxon>Gunneridae</taxon>
        <taxon>Pentapetalae</taxon>
        <taxon>rosids</taxon>
        <taxon>malvids</taxon>
        <taxon>Brassicales</taxon>
        <taxon>Brassicaceae</taxon>
        <taxon>Camelineae</taxon>
        <taxon>Camelina</taxon>
    </lineage>
</organism>
<dbReference type="NCBIfam" id="TIGR01640">
    <property type="entry name" value="F_box_assoc_1"/>
    <property type="match status" value="1"/>
</dbReference>
<keyword evidence="2" id="KW-1185">Reference proteome</keyword>
<dbReference type="CDD" id="cd22157">
    <property type="entry name" value="F-box_AtFBW1-like"/>
    <property type="match status" value="1"/>
</dbReference>